<dbReference type="AlphaFoldDB" id="A0A7W6PVS7"/>
<name>A0A7W6PVS7_9SPHN</name>
<gene>
    <name evidence="2" type="ORF">GGQ90_002872</name>
</gene>
<evidence type="ECO:0000313" key="2">
    <source>
        <dbReference type="EMBL" id="MBB4149083.1"/>
    </source>
</evidence>
<dbReference type="Proteomes" id="UP000590524">
    <property type="component" value="Unassembled WGS sequence"/>
</dbReference>
<sequence>MGQHQRLDPAVARVIETLADLMAERDFHGRSARLTDAHHPLRPLFERPAERPFDR</sequence>
<protein>
    <submittedName>
        <fullName evidence="2">Uncharacterized protein</fullName>
    </submittedName>
</protein>
<keyword evidence="3" id="KW-1185">Reference proteome</keyword>
<dbReference type="EMBL" id="JACIEU010000011">
    <property type="protein sequence ID" value="MBB4149083.1"/>
    <property type="molecule type" value="Genomic_DNA"/>
</dbReference>
<proteinExistence type="predicted"/>
<evidence type="ECO:0000313" key="3">
    <source>
        <dbReference type="Proteomes" id="UP000590524"/>
    </source>
</evidence>
<reference evidence="2 3" key="1">
    <citation type="submission" date="2020-08" db="EMBL/GenBank/DDBJ databases">
        <title>Genomic Encyclopedia of Type Strains, Phase IV (KMG-IV): sequencing the most valuable type-strain genomes for metagenomic binning, comparative biology and taxonomic classification.</title>
        <authorList>
            <person name="Goeker M."/>
        </authorList>
    </citation>
    <scope>NUCLEOTIDE SEQUENCE [LARGE SCALE GENOMIC DNA]</scope>
    <source>
        <strain evidence="2 3">DSM 19371</strain>
    </source>
</reference>
<accession>A0A7W6PVS7</accession>
<feature type="region of interest" description="Disordered" evidence="1">
    <location>
        <begin position="34"/>
        <end position="55"/>
    </location>
</feature>
<evidence type="ECO:0000256" key="1">
    <source>
        <dbReference type="SAM" id="MobiDB-lite"/>
    </source>
</evidence>
<comment type="caution">
    <text evidence="2">The sequence shown here is derived from an EMBL/GenBank/DDBJ whole genome shotgun (WGS) entry which is preliminary data.</text>
</comment>
<organism evidence="2 3">
    <name type="scientific">Sphingobium scionense</name>
    <dbReference type="NCBI Taxonomy" id="1404341"/>
    <lineage>
        <taxon>Bacteria</taxon>
        <taxon>Pseudomonadati</taxon>
        <taxon>Pseudomonadota</taxon>
        <taxon>Alphaproteobacteria</taxon>
        <taxon>Sphingomonadales</taxon>
        <taxon>Sphingomonadaceae</taxon>
        <taxon>Sphingobium</taxon>
    </lineage>
</organism>